<evidence type="ECO:0000313" key="4">
    <source>
        <dbReference type="EMBL" id="SZX72136.1"/>
    </source>
</evidence>
<name>A0A383W633_TETOB</name>
<feature type="compositionally biased region" description="Low complexity" evidence="2">
    <location>
        <begin position="166"/>
        <end position="197"/>
    </location>
</feature>
<sequence>MPVQLERQQRESGLLVKERASFSKSQKCSGPYSGWVEPDSNVAVLTELVTAASARDRATTATPISEACSRRLLRHGERPRSCPGGRVGGTSGVPAGTTSSRRLTNVGGKASEASPGSAQGLGVYCSSLELAVGKKLHGRHGSSSKRASSASSASEQAGSLPAWNPSASKAAGKGSSGSGSHAAGATSATSSTDGAAGEKLSPGTGRAVGLALSLRERVMQLEKRNRALEKKLKSLSVEETAQQQQDNTAQQPQGTCTSAAQQQQQQQQRRPAAAQARLQVCLLHTADVPASSKRSVSSSCSSTAAASSTAPAVSSSSSCSTVASVIRRFEAAAEDSSSILDVSEAADCSSKEQHSAAAAQKQQQQQQPQHALEGRLHLQPPRTPDPCETDRGRRTLRPRTPPSPAAPAAPPAAAAASAAAQAEHAALLQREQQHLATIGSLQRQLAHAQMLHGLLASDYADLEYVLKETERQRREYAARYAFVCLDGDGDGYLSVEQVEGYDLFSCYAPRVLHAAFAAWRWASGFPGFLNIDDFVRFVEYAEDRGSAEAQRFWFSVLDADGDGRLSWQDMRLAYEAVDKSSARYVVSFEDLMNQIRDMVGQQQQPALGFTCAELRASKLGSGVLGLLTNHNNMLLQRSTAEWGRGEYPL</sequence>
<feature type="compositionally biased region" description="Low complexity" evidence="2">
    <location>
        <begin position="144"/>
        <end position="159"/>
    </location>
</feature>
<feature type="region of interest" description="Disordered" evidence="2">
    <location>
        <begin position="70"/>
        <end position="118"/>
    </location>
</feature>
<proteinExistence type="predicted"/>
<dbReference type="InterPro" id="IPR018247">
    <property type="entry name" value="EF_Hand_1_Ca_BS"/>
</dbReference>
<feature type="region of interest" description="Disordered" evidence="2">
    <location>
        <begin position="1"/>
        <end position="20"/>
    </location>
</feature>
<protein>
    <recommendedName>
        <fullName evidence="3">EF-hand domain-containing protein</fullName>
    </recommendedName>
</protein>
<feature type="compositionally biased region" description="Low complexity" evidence="2">
    <location>
        <begin position="242"/>
        <end position="273"/>
    </location>
</feature>
<dbReference type="GO" id="GO:0000159">
    <property type="term" value="C:protein phosphatase type 2A complex"/>
    <property type="evidence" value="ECO:0007669"/>
    <property type="project" value="TreeGrafter"/>
</dbReference>
<evidence type="ECO:0000256" key="1">
    <source>
        <dbReference type="ARBA" id="ARBA00022837"/>
    </source>
</evidence>
<dbReference type="GO" id="GO:0005509">
    <property type="term" value="F:calcium ion binding"/>
    <property type="evidence" value="ECO:0007669"/>
    <property type="project" value="InterPro"/>
</dbReference>
<dbReference type="PROSITE" id="PS00018">
    <property type="entry name" value="EF_HAND_1"/>
    <property type="match status" value="1"/>
</dbReference>
<feature type="domain" description="EF-hand" evidence="3">
    <location>
        <begin position="545"/>
        <end position="580"/>
    </location>
</feature>
<reference evidence="4 5" key="1">
    <citation type="submission" date="2016-10" db="EMBL/GenBank/DDBJ databases">
        <authorList>
            <person name="Cai Z."/>
        </authorList>
    </citation>
    <scope>NUCLEOTIDE SEQUENCE [LARGE SCALE GENOMIC DNA]</scope>
</reference>
<organism evidence="4 5">
    <name type="scientific">Tetradesmus obliquus</name>
    <name type="common">Green alga</name>
    <name type="synonym">Acutodesmus obliquus</name>
    <dbReference type="NCBI Taxonomy" id="3088"/>
    <lineage>
        <taxon>Eukaryota</taxon>
        <taxon>Viridiplantae</taxon>
        <taxon>Chlorophyta</taxon>
        <taxon>core chlorophytes</taxon>
        <taxon>Chlorophyceae</taxon>
        <taxon>CS clade</taxon>
        <taxon>Sphaeropleales</taxon>
        <taxon>Scenedesmaceae</taxon>
        <taxon>Tetradesmus</taxon>
    </lineage>
</organism>
<feature type="compositionally biased region" description="Pro residues" evidence="2">
    <location>
        <begin position="399"/>
        <end position="410"/>
    </location>
</feature>
<keyword evidence="1" id="KW-0106">Calcium</keyword>
<feature type="compositionally biased region" description="Low complexity" evidence="2">
    <location>
        <begin position="355"/>
        <end position="371"/>
    </location>
</feature>
<dbReference type="SUPFAM" id="SSF47473">
    <property type="entry name" value="EF-hand"/>
    <property type="match status" value="1"/>
</dbReference>
<dbReference type="PROSITE" id="PS50222">
    <property type="entry name" value="EF_HAND_2"/>
    <property type="match status" value="1"/>
</dbReference>
<dbReference type="Proteomes" id="UP000256970">
    <property type="component" value="Unassembled WGS sequence"/>
</dbReference>
<dbReference type="STRING" id="3088.A0A383W633"/>
<dbReference type="PANTHER" id="PTHR14095:SF0">
    <property type="entry name" value="MIP22305P"/>
    <property type="match status" value="1"/>
</dbReference>
<gene>
    <name evidence="4" type="ORF">BQ4739_LOCUS12291</name>
</gene>
<keyword evidence="5" id="KW-1185">Reference proteome</keyword>
<dbReference type="EMBL" id="FNXT01001106">
    <property type="protein sequence ID" value="SZX72136.1"/>
    <property type="molecule type" value="Genomic_DNA"/>
</dbReference>
<dbReference type="Gene3D" id="1.10.238.10">
    <property type="entry name" value="EF-hand"/>
    <property type="match status" value="1"/>
</dbReference>
<evidence type="ECO:0000256" key="2">
    <source>
        <dbReference type="SAM" id="MobiDB-lite"/>
    </source>
</evidence>
<dbReference type="InterPro" id="IPR002048">
    <property type="entry name" value="EF_hand_dom"/>
</dbReference>
<evidence type="ECO:0000259" key="3">
    <source>
        <dbReference type="PROSITE" id="PS50222"/>
    </source>
</evidence>
<feature type="region of interest" description="Disordered" evidence="2">
    <location>
        <begin position="344"/>
        <end position="417"/>
    </location>
</feature>
<feature type="region of interest" description="Disordered" evidence="2">
    <location>
        <begin position="235"/>
        <end position="273"/>
    </location>
</feature>
<accession>A0A383W633</accession>
<dbReference type="AlphaFoldDB" id="A0A383W633"/>
<dbReference type="Pfam" id="PF13202">
    <property type="entry name" value="EF-hand_5"/>
    <property type="match status" value="1"/>
</dbReference>
<evidence type="ECO:0000313" key="5">
    <source>
        <dbReference type="Proteomes" id="UP000256970"/>
    </source>
</evidence>
<dbReference type="InterPro" id="IPR011992">
    <property type="entry name" value="EF-hand-dom_pair"/>
</dbReference>
<feature type="region of interest" description="Disordered" evidence="2">
    <location>
        <begin position="135"/>
        <end position="206"/>
    </location>
</feature>
<dbReference type="GO" id="GO:0019888">
    <property type="term" value="F:protein phosphatase regulator activity"/>
    <property type="evidence" value="ECO:0007669"/>
    <property type="project" value="TreeGrafter"/>
</dbReference>
<dbReference type="PANTHER" id="PTHR14095">
    <property type="entry name" value="PHOSPHATASE 2A REGULATORY SUBUNIT-RELATED"/>
    <property type="match status" value="1"/>
</dbReference>